<dbReference type="PANTHER" id="PTHR30589:SF0">
    <property type="entry name" value="PHOSPHATIDYLGLYCEROL--PROLIPOPROTEIN DIACYLGLYCERYL TRANSFERASE"/>
    <property type="match status" value="1"/>
</dbReference>
<accession>A0ABV7L4R8</accession>
<dbReference type="EC" id="2.5.1.145" evidence="7"/>
<evidence type="ECO:0000256" key="7">
    <source>
        <dbReference type="HAMAP-Rule" id="MF_01147"/>
    </source>
</evidence>
<dbReference type="EMBL" id="JBHRTR010000034">
    <property type="protein sequence ID" value="MFC3229628.1"/>
    <property type="molecule type" value="Genomic_DNA"/>
</dbReference>
<comment type="pathway">
    <text evidence="7">Protein modification; lipoprotein biosynthesis (diacylglyceryl transfer).</text>
</comment>
<feature type="transmembrane region" description="Helical" evidence="7">
    <location>
        <begin position="62"/>
        <end position="82"/>
    </location>
</feature>
<evidence type="ECO:0000256" key="6">
    <source>
        <dbReference type="ARBA" id="ARBA00023136"/>
    </source>
</evidence>
<dbReference type="GO" id="GO:0008961">
    <property type="term" value="F:phosphatidylglycerol-prolipoprotein diacylglyceryl transferase activity"/>
    <property type="evidence" value="ECO:0007669"/>
    <property type="project" value="UniProtKB-EC"/>
</dbReference>
<keyword evidence="4 7" id="KW-0812">Transmembrane</keyword>
<comment type="catalytic activity">
    <reaction evidence="7">
        <text>L-cysteinyl-[prolipoprotein] + a 1,2-diacyl-sn-glycero-3-phospho-(1'-sn-glycerol) = an S-1,2-diacyl-sn-glyceryl-L-cysteinyl-[prolipoprotein] + sn-glycerol 1-phosphate + H(+)</text>
        <dbReference type="Rhea" id="RHEA:56712"/>
        <dbReference type="Rhea" id="RHEA-COMP:14679"/>
        <dbReference type="Rhea" id="RHEA-COMP:14680"/>
        <dbReference type="ChEBI" id="CHEBI:15378"/>
        <dbReference type="ChEBI" id="CHEBI:29950"/>
        <dbReference type="ChEBI" id="CHEBI:57685"/>
        <dbReference type="ChEBI" id="CHEBI:64716"/>
        <dbReference type="ChEBI" id="CHEBI:140658"/>
        <dbReference type="EC" id="2.5.1.145"/>
    </reaction>
</comment>
<reference evidence="9" key="1">
    <citation type="journal article" date="2019" name="Int. J. Syst. Evol. Microbiol.">
        <title>The Global Catalogue of Microorganisms (GCM) 10K type strain sequencing project: providing services to taxonomists for standard genome sequencing and annotation.</title>
        <authorList>
            <consortium name="The Broad Institute Genomics Platform"/>
            <consortium name="The Broad Institute Genome Sequencing Center for Infectious Disease"/>
            <person name="Wu L."/>
            <person name="Ma J."/>
        </authorList>
    </citation>
    <scope>NUCLEOTIDE SEQUENCE [LARGE SCALE GENOMIC DNA]</scope>
    <source>
        <strain evidence="9">KCTC 42964</strain>
    </source>
</reference>
<name>A0ABV7L4R8_9PROT</name>
<evidence type="ECO:0000313" key="9">
    <source>
        <dbReference type="Proteomes" id="UP001595528"/>
    </source>
</evidence>
<feature type="transmembrane region" description="Helical" evidence="7">
    <location>
        <begin position="234"/>
        <end position="262"/>
    </location>
</feature>
<protein>
    <recommendedName>
        <fullName evidence="7">Phosphatidylglycerol--prolipoprotein diacylglyceryl transferase</fullName>
        <ecNumber evidence="7">2.5.1.145</ecNumber>
    </recommendedName>
</protein>
<sequence>MDASPAGIPFPHIDPVALQIGPLAIRWYALAYIAGIIIAWRVMVRLAKGSGGRVTPAQVDDFLIWGTIGVVLGGRLGYVLFYQPGYYLSHPLDALALWHGGMSFHGGLVGVVAAVLAFCHFRKVPLLCFTDMLALVAPIGIFFGRIANFINGELYGRVTGSDWGMVFPGGGPLPRHPSQLYEAALEGVLLFVVLLVLRLTLARRFGDGVMTGLFLSGYALARMVAELFREPDAFLGFIVGGVTMGQILSLPMLLVGIGVLVIGLRRRPVAEGGPTAARDTGGTG</sequence>
<proteinExistence type="inferred from homology"/>
<evidence type="ECO:0000256" key="5">
    <source>
        <dbReference type="ARBA" id="ARBA00022989"/>
    </source>
</evidence>
<dbReference type="NCBIfam" id="TIGR00544">
    <property type="entry name" value="lgt"/>
    <property type="match status" value="1"/>
</dbReference>
<evidence type="ECO:0000256" key="1">
    <source>
        <dbReference type="ARBA" id="ARBA00007150"/>
    </source>
</evidence>
<keyword evidence="3 7" id="KW-0808">Transferase</keyword>
<organism evidence="8 9">
    <name type="scientific">Marinibaculum pumilum</name>
    <dbReference type="NCBI Taxonomy" id="1766165"/>
    <lineage>
        <taxon>Bacteria</taxon>
        <taxon>Pseudomonadati</taxon>
        <taxon>Pseudomonadota</taxon>
        <taxon>Alphaproteobacteria</taxon>
        <taxon>Rhodospirillales</taxon>
        <taxon>Rhodospirillaceae</taxon>
        <taxon>Marinibaculum</taxon>
    </lineage>
</organism>
<feature type="transmembrane region" description="Helical" evidence="7">
    <location>
        <begin position="25"/>
        <end position="42"/>
    </location>
</feature>
<feature type="transmembrane region" description="Helical" evidence="7">
    <location>
        <begin position="126"/>
        <end position="147"/>
    </location>
</feature>
<gene>
    <name evidence="7 8" type="primary">lgt</name>
    <name evidence="8" type="ORF">ACFOGJ_20435</name>
</gene>
<dbReference type="Proteomes" id="UP001595528">
    <property type="component" value="Unassembled WGS sequence"/>
</dbReference>
<feature type="binding site" evidence="7">
    <location>
        <position position="145"/>
    </location>
    <ligand>
        <name>a 1,2-diacyl-sn-glycero-3-phospho-(1'-sn-glycerol)</name>
        <dbReference type="ChEBI" id="CHEBI:64716"/>
    </ligand>
</feature>
<dbReference type="Pfam" id="PF01790">
    <property type="entry name" value="LGT"/>
    <property type="match status" value="1"/>
</dbReference>
<keyword evidence="2 7" id="KW-1003">Cell membrane</keyword>
<evidence type="ECO:0000313" key="8">
    <source>
        <dbReference type="EMBL" id="MFC3229628.1"/>
    </source>
</evidence>
<comment type="similarity">
    <text evidence="1 7">Belongs to the Lgt family.</text>
</comment>
<keyword evidence="5 7" id="KW-1133">Transmembrane helix</keyword>
<comment type="function">
    <text evidence="7">Catalyzes the transfer of the diacylglyceryl group from phosphatidylglycerol to the sulfhydryl group of the N-terminal cysteine of a prolipoprotein, the first step in the formation of mature lipoproteins.</text>
</comment>
<dbReference type="HAMAP" id="MF_01147">
    <property type="entry name" value="Lgt"/>
    <property type="match status" value="1"/>
</dbReference>
<evidence type="ECO:0000256" key="3">
    <source>
        <dbReference type="ARBA" id="ARBA00022679"/>
    </source>
</evidence>
<keyword evidence="9" id="KW-1185">Reference proteome</keyword>
<dbReference type="PANTHER" id="PTHR30589">
    <property type="entry name" value="PROLIPOPROTEIN DIACYLGLYCERYL TRANSFERASE"/>
    <property type="match status" value="1"/>
</dbReference>
<feature type="transmembrane region" description="Helical" evidence="7">
    <location>
        <begin position="102"/>
        <end position="119"/>
    </location>
</feature>
<evidence type="ECO:0000256" key="4">
    <source>
        <dbReference type="ARBA" id="ARBA00022692"/>
    </source>
</evidence>
<dbReference type="RefSeq" id="WP_379904011.1">
    <property type="nucleotide sequence ID" value="NZ_JBHRTR010000034.1"/>
</dbReference>
<feature type="transmembrane region" description="Helical" evidence="7">
    <location>
        <begin position="183"/>
        <end position="201"/>
    </location>
</feature>
<comment type="subcellular location">
    <subcellularLocation>
        <location evidence="7">Cell membrane</location>
        <topology evidence="7">Multi-pass membrane protein</topology>
    </subcellularLocation>
</comment>
<evidence type="ECO:0000256" key="2">
    <source>
        <dbReference type="ARBA" id="ARBA00022475"/>
    </source>
</evidence>
<dbReference type="InterPro" id="IPR001640">
    <property type="entry name" value="Lgt"/>
</dbReference>
<keyword evidence="6 7" id="KW-0472">Membrane</keyword>
<feature type="transmembrane region" description="Helical" evidence="7">
    <location>
        <begin position="208"/>
        <end position="228"/>
    </location>
</feature>
<comment type="caution">
    <text evidence="8">The sequence shown here is derived from an EMBL/GenBank/DDBJ whole genome shotgun (WGS) entry which is preliminary data.</text>
</comment>
<dbReference type="PROSITE" id="PS01311">
    <property type="entry name" value="LGT"/>
    <property type="match status" value="1"/>
</dbReference>